<dbReference type="PROSITE" id="PS51155">
    <property type="entry name" value="CHIT_BIND_RR_2"/>
    <property type="match status" value="1"/>
</dbReference>
<dbReference type="AlphaFoldDB" id="A0A226DY33"/>
<feature type="chain" id="PRO_5013053451" evidence="4">
    <location>
        <begin position="21"/>
        <end position="158"/>
    </location>
</feature>
<dbReference type="OrthoDB" id="7789829at2759"/>
<name>A0A226DY33_FOLCA</name>
<dbReference type="PRINTS" id="PR00947">
    <property type="entry name" value="CUTICLE"/>
</dbReference>
<feature type="compositionally biased region" description="Gly residues" evidence="3">
    <location>
        <begin position="121"/>
        <end position="138"/>
    </location>
</feature>
<evidence type="ECO:0000313" key="6">
    <source>
        <dbReference type="Proteomes" id="UP000198287"/>
    </source>
</evidence>
<keyword evidence="1 2" id="KW-0193">Cuticle</keyword>
<protein>
    <submittedName>
        <fullName evidence="5">Cuticle protein 19</fullName>
    </submittedName>
</protein>
<dbReference type="PANTHER" id="PTHR12236:SF95">
    <property type="entry name" value="CUTICULAR PROTEIN 76BD, ISOFORM C-RELATED"/>
    <property type="match status" value="1"/>
</dbReference>
<dbReference type="OMA" id="HQTESRD"/>
<gene>
    <name evidence="5" type="ORF">Fcan01_14837</name>
</gene>
<feature type="region of interest" description="Disordered" evidence="3">
    <location>
        <begin position="115"/>
        <end position="138"/>
    </location>
</feature>
<feature type="signal peptide" evidence="4">
    <location>
        <begin position="1"/>
        <end position="20"/>
    </location>
</feature>
<keyword evidence="4" id="KW-0732">Signal</keyword>
<dbReference type="GO" id="GO:0005615">
    <property type="term" value="C:extracellular space"/>
    <property type="evidence" value="ECO:0007669"/>
    <property type="project" value="TreeGrafter"/>
</dbReference>
<dbReference type="GO" id="GO:0042302">
    <property type="term" value="F:structural constituent of cuticle"/>
    <property type="evidence" value="ECO:0007669"/>
    <property type="project" value="UniProtKB-UniRule"/>
</dbReference>
<dbReference type="GO" id="GO:0031012">
    <property type="term" value="C:extracellular matrix"/>
    <property type="evidence" value="ECO:0007669"/>
    <property type="project" value="TreeGrafter"/>
</dbReference>
<evidence type="ECO:0000256" key="3">
    <source>
        <dbReference type="SAM" id="MobiDB-lite"/>
    </source>
</evidence>
<dbReference type="Pfam" id="PF00379">
    <property type="entry name" value="Chitin_bind_4"/>
    <property type="match status" value="1"/>
</dbReference>
<proteinExistence type="predicted"/>
<dbReference type="InterPro" id="IPR000618">
    <property type="entry name" value="Insect_cuticle"/>
</dbReference>
<keyword evidence="6" id="KW-1185">Reference proteome</keyword>
<evidence type="ECO:0000256" key="2">
    <source>
        <dbReference type="PROSITE-ProRule" id="PRU00497"/>
    </source>
</evidence>
<dbReference type="InterPro" id="IPR051217">
    <property type="entry name" value="Insect_Cuticle_Struc_Prot"/>
</dbReference>
<evidence type="ECO:0000256" key="4">
    <source>
        <dbReference type="SAM" id="SignalP"/>
    </source>
</evidence>
<dbReference type="Proteomes" id="UP000198287">
    <property type="component" value="Unassembled WGS sequence"/>
</dbReference>
<accession>A0A226DY33</accession>
<comment type="caution">
    <text evidence="5">The sequence shown here is derived from an EMBL/GenBank/DDBJ whole genome shotgun (WGS) entry which is preliminary data.</text>
</comment>
<dbReference type="EMBL" id="LNIX01000009">
    <property type="protein sequence ID" value="OXA49948.1"/>
    <property type="molecule type" value="Genomic_DNA"/>
</dbReference>
<organism evidence="5 6">
    <name type="scientific">Folsomia candida</name>
    <name type="common">Springtail</name>
    <dbReference type="NCBI Taxonomy" id="158441"/>
    <lineage>
        <taxon>Eukaryota</taxon>
        <taxon>Metazoa</taxon>
        <taxon>Ecdysozoa</taxon>
        <taxon>Arthropoda</taxon>
        <taxon>Hexapoda</taxon>
        <taxon>Collembola</taxon>
        <taxon>Entomobryomorpha</taxon>
        <taxon>Isotomoidea</taxon>
        <taxon>Isotomidae</taxon>
        <taxon>Proisotominae</taxon>
        <taxon>Folsomia</taxon>
    </lineage>
</organism>
<reference evidence="5 6" key="1">
    <citation type="submission" date="2015-12" db="EMBL/GenBank/DDBJ databases">
        <title>The genome of Folsomia candida.</title>
        <authorList>
            <person name="Faddeeva A."/>
            <person name="Derks M.F."/>
            <person name="Anvar Y."/>
            <person name="Smit S."/>
            <person name="Van Straalen N."/>
            <person name="Roelofs D."/>
        </authorList>
    </citation>
    <scope>NUCLEOTIDE SEQUENCE [LARGE SCALE GENOMIC DNA]</scope>
    <source>
        <strain evidence="5 6">VU population</strain>
        <tissue evidence="5">Whole body</tissue>
    </source>
</reference>
<sequence>MVSTPILFALLFVVLPAVLCEHGYSHQNIHGPHGGHGGGYAGGGGGGHGGHDHYHSPKYSYSYGVNDHKTGDVKHQTESRDGGVVKGEYSLVEPGGSKRTVTYVADHTGFHAKVHRTPSHHGGGGHDGGHGGGHAGGGGHGGYGHAAGGHGGYGHGGY</sequence>
<evidence type="ECO:0000313" key="5">
    <source>
        <dbReference type="EMBL" id="OXA49948.1"/>
    </source>
</evidence>
<dbReference type="PANTHER" id="PTHR12236">
    <property type="entry name" value="STRUCTURAL CONTITUENT OF CUTICLE"/>
    <property type="match status" value="1"/>
</dbReference>
<evidence type="ECO:0000256" key="1">
    <source>
        <dbReference type="ARBA" id="ARBA00022460"/>
    </source>
</evidence>